<dbReference type="InterPro" id="IPR020837">
    <property type="entry name" value="Fibrinogen_CS"/>
</dbReference>
<dbReference type="PROSITE" id="PS00514">
    <property type="entry name" value="FIBRINOGEN_C_1"/>
    <property type="match status" value="1"/>
</dbReference>
<keyword evidence="5" id="KW-1185">Reference proteome</keyword>
<comment type="caution">
    <text evidence="4">The sequence shown here is derived from an EMBL/GenBank/DDBJ whole genome shotgun (WGS) entry which is preliminary data.</text>
</comment>
<dbReference type="GO" id="GO:0005615">
    <property type="term" value="C:extracellular space"/>
    <property type="evidence" value="ECO:0007669"/>
    <property type="project" value="TreeGrafter"/>
</dbReference>
<name>A0AAV2PQZ7_MEGNR</name>
<dbReference type="NCBIfam" id="NF040941">
    <property type="entry name" value="GGGWT_bact"/>
    <property type="match status" value="1"/>
</dbReference>
<dbReference type="CDD" id="cd00087">
    <property type="entry name" value="FReD"/>
    <property type="match status" value="1"/>
</dbReference>
<evidence type="ECO:0000259" key="3">
    <source>
        <dbReference type="PROSITE" id="PS51406"/>
    </source>
</evidence>
<evidence type="ECO:0000256" key="1">
    <source>
        <dbReference type="ARBA" id="ARBA00023157"/>
    </source>
</evidence>
<feature type="domain" description="Fibrinogen C-terminal" evidence="3">
    <location>
        <begin position="178"/>
        <end position="405"/>
    </location>
</feature>
<dbReference type="InterPro" id="IPR002181">
    <property type="entry name" value="Fibrinogen_a/b/g_C_dom"/>
</dbReference>
<evidence type="ECO:0000313" key="4">
    <source>
        <dbReference type="EMBL" id="CAL4061335.1"/>
    </source>
</evidence>
<feature type="region of interest" description="Disordered" evidence="2">
    <location>
        <begin position="160"/>
        <end position="186"/>
    </location>
</feature>
<dbReference type="InterPro" id="IPR050373">
    <property type="entry name" value="Fibrinogen_C-term_domain"/>
</dbReference>
<dbReference type="AlphaFoldDB" id="A0AAV2PQZ7"/>
<reference evidence="4 5" key="1">
    <citation type="submission" date="2024-05" db="EMBL/GenBank/DDBJ databases">
        <authorList>
            <person name="Wallberg A."/>
        </authorList>
    </citation>
    <scope>NUCLEOTIDE SEQUENCE [LARGE SCALE GENOMIC DNA]</scope>
</reference>
<sequence length="434" mass="49797">MERQDEDLSTERLFARFWKSILSPFKKMNKRFRSFEVQMENLHKSCNSSGDMSSFAGDFGAVIQKKLMPLDQALREEMEETRVAVNDQTSQIHKVSQAVANAAYVSEQVLEEIGNQFTALRAILVEHFGEAKSLIRQYCGKGASYTPVSHPAPPVAPYPTAAPRKAPQYRPTLPTQQPNRRGSGVDCSDIVNNGTASGIYKLLDQVDLDDAGQNYYNRYCDMDTDGGGWTVIQRRGHYGPPYENFTRDWKEYKYGFGNMEYEFWWSNDFTSRLSSEQEYNIRFDLWDFDGNYAYAEYLTFGLTGEDDNYRLRVSGYRGNASDSFSAHNGYLFSTFDRDNDEAPECCPCAPAYGGGWWFYSCFESNLNGEYHTDPKENDYYRGIIWELWLGDYSLKATEIKIRPSSFRMSEEDDAFPTPYPGPPEGELPLRVRPQ</sequence>
<feature type="region of interest" description="Disordered" evidence="2">
    <location>
        <begin position="409"/>
        <end position="434"/>
    </location>
</feature>
<dbReference type="PROSITE" id="PS51406">
    <property type="entry name" value="FIBRINOGEN_C_2"/>
    <property type="match status" value="1"/>
</dbReference>
<dbReference type="PANTHER" id="PTHR19143">
    <property type="entry name" value="FIBRINOGEN/TENASCIN/ANGIOPOEITIN"/>
    <property type="match status" value="1"/>
</dbReference>
<evidence type="ECO:0000256" key="2">
    <source>
        <dbReference type="SAM" id="MobiDB-lite"/>
    </source>
</evidence>
<dbReference type="PANTHER" id="PTHR19143:SF459">
    <property type="entry name" value="FIBRINOGEN C-TERMINAL DOMAIN-CONTAINING PROTEIN"/>
    <property type="match status" value="1"/>
</dbReference>
<accession>A0AAV2PQZ7</accession>
<evidence type="ECO:0000313" key="5">
    <source>
        <dbReference type="Proteomes" id="UP001497623"/>
    </source>
</evidence>
<keyword evidence="1" id="KW-1015">Disulfide bond</keyword>
<dbReference type="InterPro" id="IPR014716">
    <property type="entry name" value="Fibrinogen_a/b/g_C_1"/>
</dbReference>
<dbReference type="Gene3D" id="3.90.215.10">
    <property type="entry name" value="Gamma Fibrinogen, chain A, domain 1"/>
    <property type="match status" value="1"/>
</dbReference>
<protein>
    <recommendedName>
        <fullName evidence="3">Fibrinogen C-terminal domain-containing protein</fullName>
    </recommendedName>
</protein>
<dbReference type="Pfam" id="PF00147">
    <property type="entry name" value="Fibrinogen_C"/>
    <property type="match status" value="1"/>
</dbReference>
<organism evidence="4 5">
    <name type="scientific">Meganyctiphanes norvegica</name>
    <name type="common">Northern krill</name>
    <name type="synonym">Thysanopoda norvegica</name>
    <dbReference type="NCBI Taxonomy" id="48144"/>
    <lineage>
        <taxon>Eukaryota</taxon>
        <taxon>Metazoa</taxon>
        <taxon>Ecdysozoa</taxon>
        <taxon>Arthropoda</taxon>
        <taxon>Crustacea</taxon>
        <taxon>Multicrustacea</taxon>
        <taxon>Malacostraca</taxon>
        <taxon>Eumalacostraca</taxon>
        <taxon>Eucarida</taxon>
        <taxon>Euphausiacea</taxon>
        <taxon>Euphausiidae</taxon>
        <taxon>Meganyctiphanes</taxon>
    </lineage>
</organism>
<dbReference type="SMART" id="SM00186">
    <property type="entry name" value="FBG"/>
    <property type="match status" value="1"/>
</dbReference>
<dbReference type="SUPFAM" id="SSF56496">
    <property type="entry name" value="Fibrinogen C-terminal domain-like"/>
    <property type="match status" value="1"/>
</dbReference>
<dbReference type="EMBL" id="CAXKWB010000603">
    <property type="protein sequence ID" value="CAL4061335.1"/>
    <property type="molecule type" value="Genomic_DNA"/>
</dbReference>
<dbReference type="InterPro" id="IPR036056">
    <property type="entry name" value="Fibrinogen-like_C"/>
</dbReference>
<proteinExistence type="predicted"/>
<gene>
    <name evidence="4" type="ORF">MNOR_LOCUS2085</name>
</gene>
<dbReference type="Proteomes" id="UP001497623">
    <property type="component" value="Unassembled WGS sequence"/>
</dbReference>